<evidence type="ECO:0000256" key="3">
    <source>
        <dbReference type="ARBA" id="ARBA00022723"/>
    </source>
</evidence>
<accession>A0A2W0HNE5</accession>
<evidence type="ECO:0000256" key="1">
    <source>
        <dbReference type="ARBA" id="ARBA00001946"/>
    </source>
</evidence>
<evidence type="ECO:0000256" key="5">
    <source>
        <dbReference type="ARBA" id="ARBA00022842"/>
    </source>
</evidence>
<reference evidence="8 9" key="1">
    <citation type="submission" date="2017-10" db="EMBL/GenBank/DDBJ databases">
        <title>Bacillus sp. nov., a halophilic bacterium isolated from a Yangshapao Lake.</title>
        <authorList>
            <person name="Wang H."/>
        </authorList>
    </citation>
    <scope>NUCLEOTIDE SEQUENCE [LARGE SCALE GENOMIC DNA]</scope>
    <source>
        <strain evidence="8 9">YSP-3</strain>
    </source>
</reference>
<keyword evidence="9" id="KW-1185">Reference proteome</keyword>
<dbReference type="PANTHER" id="PTHR43758:SF8">
    <property type="entry name" value="8-OXO-DGTP DIPHOSPHATASE YTKD-RELATED"/>
    <property type="match status" value="1"/>
</dbReference>
<evidence type="ECO:0000256" key="6">
    <source>
        <dbReference type="RuleBase" id="RU003476"/>
    </source>
</evidence>
<dbReference type="OrthoDB" id="9131041at2"/>
<dbReference type="PANTHER" id="PTHR43758">
    <property type="entry name" value="7,8-DIHYDRO-8-OXOGUANINE TRIPHOSPHATASE"/>
    <property type="match status" value="1"/>
</dbReference>
<dbReference type="PROSITE" id="PS00893">
    <property type="entry name" value="NUDIX_BOX"/>
    <property type="match status" value="1"/>
</dbReference>
<name>A0A2W0HNE5_9BACI</name>
<dbReference type="GO" id="GO:0005737">
    <property type="term" value="C:cytoplasm"/>
    <property type="evidence" value="ECO:0007669"/>
    <property type="project" value="TreeGrafter"/>
</dbReference>
<evidence type="ECO:0000313" key="8">
    <source>
        <dbReference type="EMBL" id="PYZ99105.1"/>
    </source>
</evidence>
<protein>
    <submittedName>
        <fullName evidence="8">Nucleoside triphosphatase YtkD</fullName>
    </submittedName>
</protein>
<proteinExistence type="inferred from homology"/>
<dbReference type="InterPro" id="IPR015797">
    <property type="entry name" value="NUDIX_hydrolase-like_dom_sf"/>
</dbReference>
<dbReference type="InterPro" id="IPR000086">
    <property type="entry name" value="NUDIX_hydrolase_dom"/>
</dbReference>
<keyword evidence="5" id="KW-0460">Magnesium</keyword>
<keyword evidence="4 6" id="KW-0378">Hydrolase</keyword>
<evidence type="ECO:0000256" key="2">
    <source>
        <dbReference type="ARBA" id="ARBA00005582"/>
    </source>
</evidence>
<comment type="caution">
    <text evidence="8">The sequence shown here is derived from an EMBL/GenBank/DDBJ whole genome shotgun (WGS) entry which is preliminary data.</text>
</comment>
<evidence type="ECO:0000256" key="4">
    <source>
        <dbReference type="ARBA" id="ARBA00022801"/>
    </source>
</evidence>
<dbReference type="PRINTS" id="PR00502">
    <property type="entry name" value="NUDIXFAMILY"/>
</dbReference>
<dbReference type="SUPFAM" id="SSF55811">
    <property type="entry name" value="Nudix"/>
    <property type="match status" value="1"/>
</dbReference>
<dbReference type="EMBL" id="PDOF01000001">
    <property type="protein sequence ID" value="PYZ99105.1"/>
    <property type="molecule type" value="Genomic_DNA"/>
</dbReference>
<dbReference type="InterPro" id="IPR014078">
    <property type="entry name" value="Nudix_YtkD"/>
</dbReference>
<evidence type="ECO:0000313" key="9">
    <source>
        <dbReference type="Proteomes" id="UP000248066"/>
    </source>
</evidence>
<dbReference type="InterPro" id="IPR020084">
    <property type="entry name" value="NUDIX_hydrolase_CS"/>
</dbReference>
<gene>
    <name evidence="8" type="primary">ytkD</name>
    <name evidence="8" type="ORF">CR205_00460</name>
</gene>
<comment type="cofactor">
    <cofactor evidence="1">
        <name>Mg(2+)</name>
        <dbReference type="ChEBI" id="CHEBI:18420"/>
    </cofactor>
</comment>
<evidence type="ECO:0000259" key="7">
    <source>
        <dbReference type="PROSITE" id="PS51462"/>
    </source>
</evidence>
<dbReference type="InterPro" id="IPR020476">
    <property type="entry name" value="Nudix_hydrolase"/>
</dbReference>
<feature type="domain" description="Nudix hydrolase" evidence="7">
    <location>
        <begin position="11"/>
        <end position="159"/>
    </location>
</feature>
<dbReference type="Pfam" id="PF00293">
    <property type="entry name" value="NUDIX"/>
    <property type="match status" value="1"/>
</dbReference>
<dbReference type="NCBIfam" id="TIGR02705">
    <property type="entry name" value="nudix_YtkD"/>
    <property type="match status" value="1"/>
</dbReference>
<dbReference type="CDD" id="cd04665">
    <property type="entry name" value="NUDIX_RppH"/>
    <property type="match status" value="1"/>
</dbReference>
<dbReference type="AlphaFoldDB" id="A0A2W0HNE5"/>
<keyword evidence="3" id="KW-0479">Metal-binding</keyword>
<comment type="similarity">
    <text evidence="2 6">Belongs to the Nudix hydrolase family.</text>
</comment>
<dbReference type="PROSITE" id="PS51462">
    <property type="entry name" value="NUDIX"/>
    <property type="match status" value="1"/>
</dbReference>
<dbReference type="Proteomes" id="UP000248066">
    <property type="component" value="Unassembled WGS sequence"/>
</dbReference>
<dbReference type="RefSeq" id="WP_110519581.1">
    <property type="nucleotide sequence ID" value="NZ_PDOF01000001.1"/>
</dbReference>
<sequence>MKTFRDFYNNQVDFSTEDHPFSKHPKNVWVVSRYRGNWLLTLHPSRGLEFPGGKVEPGEEPAEAAKREVFEETGGVVKELHYVGQYRVKGKQETVIKNVYFADVDNLISRSNYHETKGPKLLKNLPDNIRTNHKYSFIMKDDVLPLSLEEVKKRFVAAT</sequence>
<organism evidence="8 9">
    <name type="scientific">Alteribacter lacisalsi</name>
    <dbReference type="NCBI Taxonomy" id="2045244"/>
    <lineage>
        <taxon>Bacteria</taxon>
        <taxon>Bacillati</taxon>
        <taxon>Bacillota</taxon>
        <taxon>Bacilli</taxon>
        <taxon>Bacillales</taxon>
        <taxon>Bacillaceae</taxon>
        <taxon>Alteribacter</taxon>
    </lineage>
</organism>
<dbReference type="GO" id="GO:0016818">
    <property type="term" value="F:hydrolase activity, acting on acid anhydrides, in phosphorus-containing anhydrides"/>
    <property type="evidence" value="ECO:0007669"/>
    <property type="project" value="TreeGrafter"/>
</dbReference>
<dbReference type="Gene3D" id="3.90.79.10">
    <property type="entry name" value="Nucleoside Triphosphate Pyrophosphohydrolase"/>
    <property type="match status" value="1"/>
</dbReference>
<dbReference type="GO" id="GO:0046872">
    <property type="term" value="F:metal ion binding"/>
    <property type="evidence" value="ECO:0007669"/>
    <property type="project" value="UniProtKB-KW"/>
</dbReference>